<dbReference type="Gene3D" id="3.40.50.1820">
    <property type="entry name" value="alpha/beta hydrolase"/>
    <property type="match status" value="1"/>
</dbReference>
<organism evidence="4 5">
    <name type="scientific">Arthrobotrys musiformis</name>
    <dbReference type="NCBI Taxonomy" id="47236"/>
    <lineage>
        <taxon>Eukaryota</taxon>
        <taxon>Fungi</taxon>
        <taxon>Dikarya</taxon>
        <taxon>Ascomycota</taxon>
        <taxon>Pezizomycotina</taxon>
        <taxon>Orbiliomycetes</taxon>
        <taxon>Orbiliales</taxon>
        <taxon>Orbiliaceae</taxon>
        <taxon>Arthrobotrys</taxon>
    </lineage>
</organism>
<name>A0AAV9W5J7_9PEZI</name>
<dbReference type="GO" id="GO:0016787">
    <property type="term" value="F:hydrolase activity"/>
    <property type="evidence" value="ECO:0007669"/>
    <property type="project" value="UniProtKB-KW"/>
</dbReference>
<evidence type="ECO:0000256" key="1">
    <source>
        <dbReference type="ARBA" id="ARBA00022801"/>
    </source>
</evidence>
<dbReference type="InterPro" id="IPR050300">
    <property type="entry name" value="GDXG_lipolytic_enzyme"/>
</dbReference>
<evidence type="ECO:0000259" key="3">
    <source>
        <dbReference type="Pfam" id="PF07859"/>
    </source>
</evidence>
<comment type="caution">
    <text evidence="4">The sequence shown here is derived from an EMBL/GenBank/DDBJ whole genome shotgun (WGS) entry which is preliminary data.</text>
</comment>
<dbReference type="Pfam" id="PF07859">
    <property type="entry name" value="Abhydrolase_3"/>
    <property type="match status" value="1"/>
</dbReference>
<dbReference type="Proteomes" id="UP001370758">
    <property type="component" value="Unassembled WGS sequence"/>
</dbReference>
<dbReference type="SUPFAM" id="SSF53474">
    <property type="entry name" value="alpha/beta-Hydrolases"/>
    <property type="match status" value="1"/>
</dbReference>
<feature type="region of interest" description="Disordered" evidence="2">
    <location>
        <begin position="80"/>
        <end position="102"/>
    </location>
</feature>
<evidence type="ECO:0000313" key="5">
    <source>
        <dbReference type="Proteomes" id="UP001370758"/>
    </source>
</evidence>
<accession>A0AAV9W5J7</accession>
<feature type="compositionally biased region" description="Low complexity" evidence="2">
    <location>
        <begin position="18"/>
        <end position="37"/>
    </location>
</feature>
<evidence type="ECO:0000256" key="2">
    <source>
        <dbReference type="SAM" id="MobiDB-lite"/>
    </source>
</evidence>
<sequence length="614" mass="67944">MSFQPPSKTEATLPDLPQTPVNVTTTAAAPRAPVGAAEGHDHGHTSFNLKRKGKRSRSSTFSTAFSKDEKDSIVAPSSHLLGCESLGPKSSRKRQKKQKEGIYKRLFRRDRKNQRVEKLAEPDRPISVDNPSIFACFMDSSPSAMLKALVPRLPLMGKTLAWHALGLSQTSPYWDLKTEMLITMIRSFVALPDPEPLSKSQHVSLKDPGIKGRMWVSKNVVPAPTGPETREYVIEAIDSLITGEKFEWLKPDLPAASGEWTGYRANAPKDAPQLDISEEEKYTKMMEEVTSPITVFYIHGGAMYLMDPATHRPTCARIAKETNGRVFSFRYRLAPQHPFPSALMDCFLGYLYLLYPPPGALHDPIDPKNIVICGDSAGGNLSAALTALILTLQKLHPSGITHNGKLVPLPLPAGMGLNSPWVDTTHCFPSVITNKEFDYIPSPSIYPRDGPVFPKCDIWPPAQPRKAIYVEDKLRLHPLVNPMIFEGWEGAPPVLVMCGQELLADECKFFAKILNSKGVVVRFEEYEAMPHCFAQLMDWVPVTARCFSTWGQFIKDAVGGTVKESRAVKTAAKTLEETVVAVEGVSPFGFEEVVERMKGSLEHGNDFHKIGAKL</sequence>
<dbReference type="InterPro" id="IPR013094">
    <property type="entry name" value="AB_hydrolase_3"/>
</dbReference>
<protein>
    <recommendedName>
        <fullName evidence="3">Alpha/beta hydrolase fold-3 domain-containing protein</fullName>
    </recommendedName>
</protein>
<keyword evidence="1" id="KW-0378">Hydrolase</keyword>
<feature type="region of interest" description="Disordered" evidence="2">
    <location>
        <begin position="1"/>
        <end position="68"/>
    </location>
</feature>
<keyword evidence="5" id="KW-1185">Reference proteome</keyword>
<evidence type="ECO:0000313" key="4">
    <source>
        <dbReference type="EMBL" id="KAK6501343.1"/>
    </source>
</evidence>
<dbReference type="AlphaFoldDB" id="A0AAV9W5J7"/>
<feature type="compositionally biased region" description="Polar residues" evidence="2">
    <location>
        <begin position="1"/>
        <end position="10"/>
    </location>
</feature>
<dbReference type="PANTHER" id="PTHR48081:SF25">
    <property type="entry name" value="PUTATIVE (AFU_ORTHOLOGUE AFUA_3G11560)-RELATED"/>
    <property type="match status" value="1"/>
</dbReference>
<reference evidence="4 5" key="1">
    <citation type="submission" date="2023-08" db="EMBL/GenBank/DDBJ databases">
        <authorList>
            <person name="Palmer J.M."/>
        </authorList>
    </citation>
    <scope>NUCLEOTIDE SEQUENCE [LARGE SCALE GENOMIC DNA]</scope>
    <source>
        <strain evidence="4 5">TWF481</strain>
    </source>
</reference>
<proteinExistence type="predicted"/>
<dbReference type="EMBL" id="JAVHJL010000006">
    <property type="protein sequence ID" value="KAK6501343.1"/>
    <property type="molecule type" value="Genomic_DNA"/>
</dbReference>
<feature type="domain" description="Alpha/beta hydrolase fold-3" evidence="3">
    <location>
        <begin position="295"/>
        <end position="534"/>
    </location>
</feature>
<dbReference type="InterPro" id="IPR029058">
    <property type="entry name" value="AB_hydrolase_fold"/>
</dbReference>
<gene>
    <name evidence="4" type="ORF">TWF481_009185</name>
</gene>
<dbReference type="PANTHER" id="PTHR48081">
    <property type="entry name" value="AB HYDROLASE SUPERFAMILY PROTEIN C4A8.06C"/>
    <property type="match status" value="1"/>
</dbReference>